<evidence type="ECO:0000313" key="2">
    <source>
        <dbReference type="Proteomes" id="UP001153365"/>
    </source>
</evidence>
<dbReference type="AlphaFoldDB" id="A0AAV0B1U3"/>
<dbReference type="EMBL" id="CALTRL010003017">
    <property type="protein sequence ID" value="CAH7677368.1"/>
    <property type="molecule type" value="Genomic_DNA"/>
</dbReference>
<organism evidence="1 2">
    <name type="scientific">Phakopsora pachyrhizi</name>
    <name type="common">Asian soybean rust disease fungus</name>
    <dbReference type="NCBI Taxonomy" id="170000"/>
    <lineage>
        <taxon>Eukaryota</taxon>
        <taxon>Fungi</taxon>
        <taxon>Dikarya</taxon>
        <taxon>Basidiomycota</taxon>
        <taxon>Pucciniomycotina</taxon>
        <taxon>Pucciniomycetes</taxon>
        <taxon>Pucciniales</taxon>
        <taxon>Phakopsoraceae</taxon>
        <taxon>Phakopsora</taxon>
    </lineage>
</organism>
<proteinExistence type="predicted"/>
<sequence>MTLKSKIGAKESIGAEFTEILIPIVDFRAHPSILTLTINLWSSFLMQDYHLCPNSRPGHFFLPPCSSDLVPSRLAGPSSSPLALHLSQNQLPSGSSSNALPCTLLSSERTKPQANIAKTSSRPVLIFPTCPSIALPPLGSESLGLGYFSGSDNQEWIHSEFLLVLWNLNRSEIGLMLSHIAVLGRGRHRVPILILDGAVPCRSKSLVVCWTLSTGGSHNSCTPGCRLQDWIQLG</sequence>
<protein>
    <submittedName>
        <fullName evidence="1">Uncharacterized protein</fullName>
    </submittedName>
</protein>
<evidence type="ECO:0000313" key="1">
    <source>
        <dbReference type="EMBL" id="CAH7677368.1"/>
    </source>
</evidence>
<comment type="caution">
    <text evidence="1">The sequence shown here is derived from an EMBL/GenBank/DDBJ whole genome shotgun (WGS) entry which is preliminary data.</text>
</comment>
<accession>A0AAV0B1U3</accession>
<name>A0AAV0B1U3_PHAPC</name>
<dbReference type="Proteomes" id="UP001153365">
    <property type="component" value="Unassembled WGS sequence"/>
</dbReference>
<gene>
    <name evidence="1" type="ORF">PPACK8108_LOCUS12517</name>
</gene>
<keyword evidence="2" id="KW-1185">Reference proteome</keyword>
<reference evidence="1" key="1">
    <citation type="submission" date="2022-06" db="EMBL/GenBank/DDBJ databases">
        <authorList>
            <consortium name="SYNGENTA / RWTH Aachen University"/>
        </authorList>
    </citation>
    <scope>NUCLEOTIDE SEQUENCE</scope>
</reference>